<reference evidence="2 3" key="1">
    <citation type="submission" date="2020-08" db="EMBL/GenBank/DDBJ databases">
        <title>Genomic Encyclopedia of Type Strains, Phase IV (KMG-V): Genome sequencing to study the core and pangenomes of soil and plant-associated prokaryotes.</title>
        <authorList>
            <person name="Whitman W."/>
        </authorList>
    </citation>
    <scope>NUCLEOTIDE SEQUENCE [LARGE SCALE GENOMIC DNA]</scope>
    <source>
        <strain evidence="2 3">MP601</strain>
    </source>
</reference>
<dbReference type="GO" id="GO:0016758">
    <property type="term" value="F:hexosyltransferase activity"/>
    <property type="evidence" value="ECO:0007669"/>
    <property type="project" value="UniProtKB-ARBA"/>
</dbReference>
<dbReference type="Pfam" id="PF00535">
    <property type="entry name" value="Glycos_transf_2"/>
    <property type="match status" value="1"/>
</dbReference>
<gene>
    <name evidence="2" type="ORF">HDF22_004911</name>
</gene>
<evidence type="ECO:0000259" key="1">
    <source>
        <dbReference type="Pfam" id="PF00535"/>
    </source>
</evidence>
<accession>A0A841JME8</accession>
<evidence type="ECO:0000313" key="3">
    <source>
        <dbReference type="Proteomes" id="UP000548326"/>
    </source>
</evidence>
<dbReference type="InterPro" id="IPR029044">
    <property type="entry name" value="Nucleotide-diphossugar_trans"/>
</dbReference>
<feature type="domain" description="Glycosyltransferase 2-like" evidence="1">
    <location>
        <begin position="8"/>
        <end position="166"/>
    </location>
</feature>
<protein>
    <submittedName>
        <fullName evidence="2">Glycosyltransferase involved in cell wall biosynthesis</fullName>
    </submittedName>
</protein>
<dbReference type="PANTHER" id="PTHR22916">
    <property type="entry name" value="GLYCOSYLTRANSFERASE"/>
    <property type="match status" value="1"/>
</dbReference>
<proteinExistence type="predicted"/>
<dbReference type="Gene3D" id="3.90.550.10">
    <property type="entry name" value="Spore Coat Polysaccharide Biosynthesis Protein SpsA, Chain A"/>
    <property type="match status" value="1"/>
</dbReference>
<comment type="caution">
    <text evidence="2">The sequence shown here is derived from an EMBL/GenBank/DDBJ whole genome shotgun (WGS) entry which is preliminary data.</text>
</comment>
<sequence length="302" mass="35240">MKDMPTVSVIMLTYNHEKFLQKAIYGIFIQKTNFIIELIIANDNSPDHSDSVIQQMRSNSPGHVGINYLKREVNLGANLNFKDAINKAKGKYIAMCEGDDYWTDPLKLQKQVDYLEENQDCNLVSHRVHVFDDETKTMSEEALNNPEITVKRTLEDLALLGNFMHTPSVMFRNNIVFSPKLFQGVIGDYVVWFLNGEKGKYGYIPDYMAVYRTWAGGVWSKKKLFFGIYECLKMLRVLMKHTNNKMVKTGLRTQALRISDRLDISGLSLREKKQFLSVMFRIYPKYIFVLFKKFFNLFFRKV</sequence>
<evidence type="ECO:0000313" key="2">
    <source>
        <dbReference type="EMBL" id="MBB6130766.1"/>
    </source>
</evidence>
<dbReference type="SUPFAM" id="SSF53448">
    <property type="entry name" value="Nucleotide-diphospho-sugar transferases"/>
    <property type="match status" value="1"/>
</dbReference>
<dbReference type="PANTHER" id="PTHR22916:SF3">
    <property type="entry name" value="UDP-GLCNAC:BETAGAL BETA-1,3-N-ACETYLGLUCOSAMINYLTRANSFERASE-LIKE PROTEIN 1"/>
    <property type="match status" value="1"/>
</dbReference>
<dbReference type="RefSeq" id="WP_183589455.1">
    <property type="nucleotide sequence ID" value="NZ_JACHCA010000017.1"/>
</dbReference>
<dbReference type="Proteomes" id="UP000548326">
    <property type="component" value="Unassembled WGS sequence"/>
</dbReference>
<keyword evidence="2" id="KW-0808">Transferase</keyword>
<dbReference type="AlphaFoldDB" id="A0A841JME8"/>
<dbReference type="InterPro" id="IPR001173">
    <property type="entry name" value="Glyco_trans_2-like"/>
</dbReference>
<dbReference type="EMBL" id="JACHCA010000017">
    <property type="protein sequence ID" value="MBB6130766.1"/>
    <property type="molecule type" value="Genomic_DNA"/>
</dbReference>
<name>A0A841JME8_9SPHI</name>
<organism evidence="2 3">
    <name type="scientific">Mucilaginibacter lappiensis</name>
    <dbReference type="NCBI Taxonomy" id="354630"/>
    <lineage>
        <taxon>Bacteria</taxon>
        <taxon>Pseudomonadati</taxon>
        <taxon>Bacteroidota</taxon>
        <taxon>Sphingobacteriia</taxon>
        <taxon>Sphingobacteriales</taxon>
        <taxon>Sphingobacteriaceae</taxon>
        <taxon>Mucilaginibacter</taxon>
    </lineage>
</organism>